<keyword evidence="8" id="KW-1185">Reference proteome</keyword>
<keyword evidence="5" id="KW-0442">Lipid degradation</keyword>
<accession>A0A6P6YE11</accession>
<dbReference type="GO" id="GO:0004623">
    <property type="term" value="F:phospholipase A2 activity"/>
    <property type="evidence" value="ECO:0007669"/>
    <property type="project" value="UniProtKB-EC"/>
</dbReference>
<dbReference type="InParanoid" id="A0A6P6YE11"/>
<feature type="non-terminal residue" evidence="9">
    <location>
        <position position="220"/>
    </location>
</feature>
<name>A0A6P6YE11_DERPT</name>
<dbReference type="InterPro" id="IPR036444">
    <property type="entry name" value="PLipase_A2_dom_sf"/>
</dbReference>
<evidence type="ECO:0000256" key="2">
    <source>
        <dbReference type="ARBA" id="ARBA00001913"/>
    </source>
</evidence>
<dbReference type="Proteomes" id="UP000515146">
    <property type="component" value="Unplaced"/>
</dbReference>
<sequence>MPIFIESTYLIGFQYENLLTVLELYYYNHTIYNCAIFDMKEQTRKKESKIYIKKYGHNKSYSKHRIDYNLMLLIIHSCTLYALKRYTNNILIKTDNSSKFFNDNDLKKDDNKFMDFIAPKTKWCGIDDVAKSYWDLGNQPLVDICCREHDHCPIHIKSKQTKHGLHNNNMFMVSYCQCEQFFYDCLHRRKGIHYEDVIRELYFLRFDVDCIDTIDCNAKW</sequence>
<dbReference type="GO" id="GO:0016042">
    <property type="term" value="P:lipid catabolic process"/>
    <property type="evidence" value="ECO:0007669"/>
    <property type="project" value="UniProtKB-KW"/>
</dbReference>
<dbReference type="OMA" id="NEATEYK"/>
<dbReference type="Pfam" id="PF05826">
    <property type="entry name" value="Phospholip_A2_2"/>
    <property type="match status" value="1"/>
</dbReference>
<evidence type="ECO:0000256" key="4">
    <source>
        <dbReference type="ARBA" id="ARBA00022837"/>
    </source>
</evidence>
<keyword evidence="4" id="KW-0106">Calcium</keyword>
<evidence type="ECO:0000256" key="3">
    <source>
        <dbReference type="ARBA" id="ARBA00022801"/>
    </source>
</evidence>
<protein>
    <submittedName>
        <fullName evidence="9">Uncharacterized protein LOC113796885</fullName>
    </submittedName>
</protein>
<dbReference type="OrthoDB" id="6512443at2759"/>
<keyword evidence="3" id="KW-0378">Hydrolase</keyword>
<evidence type="ECO:0000256" key="5">
    <source>
        <dbReference type="ARBA" id="ARBA00022963"/>
    </source>
</evidence>
<comment type="cofactor">
    <cofactor evidence="2">
        <name>Ca(2+)</name>
        <dbReference type="ChEBI" id="CHEBI:29108"/>
    </cofactor>
</comment>
<dbReference type="GO" id="GO:0006644">
    <property type="term" value="P:phospholipid metabolic process"/>
    <property type="evidence" value="ECO:0007669"/>
    <property type="project" value="InterPro"/>
</dbReference>
<evidence type="ECO:0000313" key="8">
    <source>
        <dbReference type="Proteomes" id="UP000515146"/>
    </source>
</evidence>
<reference evidence="9" key="1">
    <citation type="submission" date="2025-08" db="UniProtKB">
        <authorList>
            <consortium name="RefSeq"/>
        </authorList>
    </citation>
    <scope>IDENTIFICATION</scope>
    <source>
        <strain evidence="9">Airmid</strain>
    </source>
</reference>
<organism evidence="8 9">
    <name type="scientific">Dermatophagoides pteronyssinus</name>
    <name type="common">European house dust mite</name>
    <dbReference type="NCBI Taxonomy" id="6956"/>
    <lineage>
        <taxon>Eukaryota</taxon>
        <taxon>Metazoa</taxon>
        <taxon>Ecdysozoa</taxon>
        <taxon>Arthropoda</taxon>
        <taxon>Chelicerata</taxon>
        <taxon>Arachnida</taxon>
        <taxon>Acari</taxon>
        <taxon>Acariformes</taxon>
        <taxon>Sarcoptiformes</taxon>
        <taxon>Astigmata</taxon>
        <taxon>Psoroptidia</taxon>
        <taxon>Analgoidea</taxon>
        <taxon>Pyroglyphidae</taxon>
        <taxon>Dermatophagoidinae</taxon>
        <taxon>Dermatophagoides</taxon>
    </lineage>
</organism>
<dbReference type="AlphaFoldDB" id="A0A6P6YE11"/>
<dbReference type="Gene3D" id="1.20.90.10">
    <property type="entry name" value="Phospholipase A2 domain"/>
    <property type="match status" value="1"/>
</dbReference>
<dbReference type="SUPFAM" id="SSF48619">
    <property type="entry name" value="Phospholipase A2, PLA2"/>
    <property type="match status" value="1"/>
</dbReference>
<dbReference type="KEGG" id="dpte:113796885"/>
<evidence type="ECO:0000256" key="1">
    <source>
        <dbReference type="ARBA" id="ARBA00001604"/>
    </source>
</evidence>
<gene>
    <name evidence="9" type="primary">LOC113796885</name>
</gene>
<dbReference type="RefSeq" id="XP_027202979.1">
    <property type="nucleotide sequence ID" value="XM_027347178.1"/>
</dbReference>
<evidence type="ECO:0000256" key="6">
    <source>
        <dbReference type="ARBA" id="ARBA00023098"/>
    </source>
</evidence>
<keyword evidence="6" id="KW-0443">Lipid metabolism</keyword>
<evidence type="ECO:0000259" key="7">
    <source>
        <dbReference type="Pfam" id="PF05826"/>
    </source>
</evidence>
<evidence type="ECO:0000313" key="9">
    <source>
        <dbReference type="RefSeq" id="XP_027202979.1"/>
    </source>
</evidence>
<dbReference type="GO" id="GO:0050482">
    <property type="term" value="P:arachidonate secretion"/>
    <property type="evidence" value="ECO:0007669"/>
    <property type="project" value="InterPro"/>
</dbReference>
<comment type="catalytic activity">
    <reaction evidence="1">
        <text>a 1,2-diacyl-sn-glycero-3-phosphocholine + H2O = a 1-acyl-sn-glycero-3-phosphocholine + a fatty acid + H(+)</text>
        <dbReference type="Rhea" id="RHEA:15801"/>
        <dbReference type="ChEBI" id="CHEBI:15377"/>
        <dbReference type="ChEBI" id="CHEBI:15378"/>
        <dbReference type="ChEBI" id="CHEBI:28868"/>
        <dbReference type="ChEBI" id="CHEBI:57643"/>
        <dbReference type="ChEBI" id="CHEBI:58168"/>
        <dbReference type="EC" id="3.1.1.4"/>
    </reaction>
</comment>
<dbReference type="InterPro" id="IPR016090">
    <property type="entry name" value="PLA2-like_dom"/>
</dbReference>
<feature type="domain" description="Phospholipase A2-like central" evidence="7">
    <location>
        <begin position="117"/>
        <end position="212"/>
    </location>
</feature>
<dbReference type="PANTHER" id="PTHR12253">
    <property type="entry name" value="RH14732P"/>
    <property type="match status" value="1"/>
</dbReference>
<proteinExistence type="predicted"/>